<dbReference type="GO" id="GO:0006313">
    <property type="term" value="P:DNA transposition"/>
    <property type="evidence" value="ECO:0007669"/>
    <property type="project" value="InterPro"/>
</dbReference>
<dbReference type="OrthoDB" id="9774608at2"/>
<feature type="compositionally biased region" description="Basic and acidic residues" evidence="1">
    <location>
        <begin position="235"/>
        <end position="271"/>
    </location>
</feature>
<feature type="region of interest" description="Disordered" evidence="1">
    <location>
        <begin position="202"/>
        <end position="271"/>
    </location>
</feature>
<keyword evidence="5" id="KW-1185">Reference proteome</keyword>
<gene>
    <name evidence="4" type="ORF">CVM73_38825</name>
</gene>
<sequence length="446" mass="49530">MMADEQLFEGLPKQEGPQAERRGALRLRVPERSQIGMQVAALDDLISEDHPVRSVWAFVEGLDLSALHDVVKAREGHPGHPPAAPELMLALWLWATVDGVGSARQLDRLCRDHLVYRWLCGGVSMNYHSLSNFRIAHMAVLERLLAQGVASMVEAGLVSLDTLAQDGLRVRAGAGASSFRRHARLDDLLTAAQTRVARLRAEVETDPAAGDRRQRAAKERGAREREARIAAAQKRMKELEAERERREKTNKGQVAKQKEPRASTTDSDARVMKMGDGGWRPAYNMQIISAPERQVIVAVDIDTSGSDRGLAQPGIETVHAEGYDPSNYLVDGGFTKNEDIEWAHAQGIKLWCPAGQTKHGTDPYAPKKGDGVGVADWRERMQSEDGKAFYRLRAEHECINAHARRMGLRQLTLRGKIKARIHLLWFAVAHNMMRFLALHAKAQVAA</sequence>
<dbReference type="InterPro" id="IPR002559">
    <property type="entry name" value="Transposase_11"/>
</dbReference>
<reference evidence="4 5" key="1">
    <citation type="submission" date="2017-11" db="EMBL/GenBank/DDBJ databases">
        <title>Bradyrhizobium forestalis sp. nov., an efficient nitrogen-fixing bacterium isolated from nodules of forest legume species in the Amazon.</title>
        <authorList>
            <person name="Costa E.M."/>
            <person name="Guimaraes A."/>
            <person name="Carvalho T.S."/>
            <person name="Rodrigues T.L."/>
            <person name="Ribeiro P.R.A."/>
            <person name="Lebbe L."/>
            <person name="Willems A."/>
            <person name="Moreira F.M.S."/>
        </authorList>
    </citation>
    <scope>NUCLEOTIDE SEQUENCE [LARGE SCALE GENOMIC DNA]</scope>
    <source>
        <strain evidence="4 5">INPA54B</strain>
    </source>
</reference>
<dbReference type="EMBL" id="PGVG01000109">
    <property type="protein sequence ID" value="PJG49991.1"/>
    <property type="molecule type" value="Genomic_DNA"/>
</dbReference>
<feature type="region of interest" description="Disordered" evidence="1">
    <location>
        <begin position="1"/>
        <end position="23"/>
    </location>
</feature>
<dbReference type="PANTHER" id="PTHR33408">
    <property type="entry name" value="TRANSPOSASE"/>
    <property type="match status" value="1"/>
</dbReference>
<proteinExistence type="predicted"/>
<feature type="domain" description="Transposase InsH N-terminal" evidence="3">
    <location>
        <begin position="42"/>
        <end position="134"/>
    </location>
</feature>
<evidence type="ECO:0000259" key="3">
    <source>
        <dbReference type="Pfam" id="PF05598"/>
    </source>
</evidence>
<dbReference type="Pfam" id="PF01609">
    <property type="entry name" value="DDE_Tnp_1"/>
    <property type="match status" value="1"/>
</dbReference>
<evidence type="ECO:0000313" key="4">
    <source>
        <dbReference type="EMBL" id="PJG49991.1"/>
    </source>
</evidence>
<evidence type="ECO:0000313" key="5">
    <source>
        <dbReference type="Proteomes" id="UP000231194"/>
    </source>
</evidence>
<evidence type="ECO:0000259" key="2">
    <source>
        <dbReference type="Pfam" id="PF01609"/>
    </source>
</evidence>
<accession>A0A2M8QWQ2</accession>
<dbReference type="InterPro" id="IPR047629">
    <property type="entry name" value="IS1182_transpos"/>
</dbReference>
<name>A0A2M8QWQ2_9BRAD</name>
<dbReference type="Pfam" id="PF05598">
    <property type="entry name" value="DUF772"/>
    <property type="match status" value="1"/>
</dbReference>
<feature type="domain" description="Transposase IS4-like" evidence="2">
    <location>
        <begin position="272"/>
        <end position="432"/>
    </location>
</feature>
<evidence type="ECO:0000256" key="1">
    <source>
        <dbReference type="SAM" id="MobiDB-lite"/>
    </source>
</evidence>
<organism evidence="4 5">
    <name type="scientific">Bradyrhizobium forestalis</name>
    <dbReference type="NCBI Taxonomy" id="1419263"/>
    <lineage>
        <taxon>Bacteria</taxon>
        <taxon>Pseudomonadati</taxon>
        <taxon>Pseudomonadota</taxon>
        <taxon>Alphaproteobacteria</taxon>
        <taxon>Hyphomicrobiales</taxon>
        <taxon>Nitrobacteraceae</taxon>
        <taxon>Bradyrhizobium</taxon>
    </lineage>
</organism>
<protein>
    <submittedName>
        <fullName evidence="4">IS5/IS1182 family transposase</fullName>
    </submittedName>
</protein>
<dbReference type="RefSeq" id="WP_100236933.1">
    <property type="nucleotide sequence ID" value="NZ_PGVG01000109.1"/>
</dbReference>
<dbReference type="AlphaFoldDB" id="A0A2M8QWQ2"/>
<comment type="caution">
    <text evidence="4">The sequence shown here is derived from an EMBL/GenBank/DDBJ whole genome shotgun (WGS) entry which is preliminary data.</text>
</comment>
<dbReference type="GO" id="GO:0004803">
    <property type="term" value="F:transposase activity"/>
    <property type="evidence" value="ECO:0007669"/>
    <property type="project" value="InterPro"/>
</dbReference>
<dbReference type="Proteomes" id="UP000231194">
    <property type="component" value="Unassembled WGS sequence"/>
</dbReference>
<dbReference type="InterPro" id="IPR008490">
    <property type="entry name" value="Transposase_InsH_N"/>
</dbReference>
<feature type="compositionally biased region" description="Basic and acidic residues" evidence="1">
    <location>
        <begin position="202"/>
        <end position="228"/>
    </location>
</feature>
<dbReference type="GO" id="GO:0003677">
    <property type="term" value="F:DNA binding"/>
    <property type="evidence" value="ECO:0007669"/>
    <property type="project" value="InterPro"/>
</dbReference>
<dbReference type="NCBIfam" id="NF033551">
    <property type="entry name" value="transpos_IS1182"/>
    <property type="match status" value="1"/>
</dbReference>